<dbReference type="AlphaFoldDB" id="X1TBW9"/>
<gene>
    <name evidence="1" type="ORF">S12H4_53350</name>
</gene>
<reference evidence="1" key="1">
    <citation type="journal article" date="2014" name="Front. Microbiol.">
        <title>High frequency of phylogenetically diverse reductive dehalogenase-homologous genes in deep subseafloor sedimentary metagenomes.</title>
        <authorList>
            <person name="Kawai M."/>
            <person name="Futagami T."/>
            <person name="Toyoda A."/>
            <person name="Takaki Y."/>
            <person name="Nishi S."/>
            <person name="Hori S."/>
            <person name="Arai W."/>
            <person name="Tsubouchi T."/>
            <person name="Morono Y."/>
            <person name="Uchiyama I."/>
            <person name="Ito T."/>
            <person name="Fujiyama A."/>
            <person name="Inagaki F."/>
            <person name="Takami H."/>
        </authorList>
    </citation>
    <scope>NUCLEOTIDE SEQUENCE</scope>
    <source>
        <strain evidence="1">Expedition CK06-06</strain>
    </source>
</reference>
<organism evidence="1">
    <name type="scientific">marine sediment metagenome</name>
    <dbReference type="NCBI Taxonomy" id="412755"/>
    <lineage>
        <taxon>unclassified sequences</taxon>
        <taxon>metagenomes</taxon>
        <taxon>ecological metagenomes</taxon>
    </lineage>
</organism>
<accession>X1TBW9</accession>
<evidence type="ECO:0000313" key="1">
    <source>
        <dbReference type="EMBL" id="GAJ02838.1"/>
    </source>
</evidence>
<comment type="caution">
    <text evidence="1">The sequence shown here is derived from an EMBL/GenBank/DDBJ whole genome shotgun (WGS) entry which is preliminary data.</text>
</comment>
<sequence>MSIKTIMGVVIEADTLDGLNAELAANQIPVLDGSAQIALANLVAAVCSETELAAALPKVKLETRDMTAASGDVSYTGYGGQPTGLIILARVGTPFSIGSSEPALAEHCFALMAKPAITPSSQVSIIYLYTVDIKHQAAIVKTYDVDGFTLTWTKTSDPTGTANIHVFAFK</sequence>
<proteinExistence type="predicted"/>
<dbReference type="EMBL" id="BARW01033955">
    <property type="protein sequence ID" value="GAJ02838.1"/>
    <property type="molecule type" value="Genomic_DNA"/>
</dbReference>
<name>X1TBW9_9ZZZZ</name>
<protein>
    <submittedName>
        <fullName evidence="1">Uncharacterized protein</fullName>
    </submittedName>
</protein>